<dbReference type="AlphaFoldDB" id="A0A7W8XG80"/>
<dbReference type="CDD" id="cd03354">
    <property type="entry name" value="LbH_SAT"/>
    <property type="match status" value="1"/>
</dbReference>
<dbReference type="GO" id="GO:0005737">
    <property type="term" value="C:cytoplasm"/>
    <property type="evidence" value="ECO:0007669"/>
    <property type="project" value="InterPro"/>
</dbReference>
<dbReference type="InterPro" id="IPR011004">
    <property type="entry name" value="Trimer_LpxA-like_sf"/>
</dbReference>
<dbReference type="EMBL" id="JACHBC010000008">
    <property type="protein sequence ID" value="MBB5562280.1"/>
    <property type="molecule type" value="Genomic_DNA"/>
</dbReference>
<dbReference type="FunFam" id="2.160.10.10:FF:000002">
    <property type="entry name" value="Serine acetyltransferase"/>
    <property type="match status" value="1"/>
</dbReference>
<keyword evidence="6 12" id="KW-0808">Transferase</keyword>
<evidence type="ECO:0000256" key="8">
    <source>
        <dbReference type="ARBA" id="ARBA00023315"/>
    </source>
</evidence>
<dbReference type="GO" id="GO:0006535">
    <property type="term" value="P:cysteine biosynthetic process from serine"/>
    <property type="evidence" value="ECO:0007669"/>
    <property type="project" value="InterPro"/>
</dbReference>
<protein>
    <recommendedName>
        <fullName evidence="4">Serine acetyltransferase</fullName>
        <ecNumber evidence="3">2.3.1.30</ecNumber>
    </recommendedName>
</protein>
<evidence type="ECO:0000259" key="11">
    <source>
        <dbReference type="SMART" id="SM00971"/>
    </source>
</evidence>
<evidence type="ECO:0000256" key="7">
    <source>
        <dbReference type="ARBA" id="ARBA00022737"/>
    </source>
</evidence>
<comment type="pathway">
    <text evidence="1">Amino-acid biosynthesis; L-cysteine biosynthesis; L-cysteine from L-serine: step 1/2.</text>
</comment>
<evidence type="ECO:0000256" key="4">
    <source>
        <dbReference type="ARBA" id="ARBA00018522"/>
    </source>
</evidence>
<evidence type="ECO:0000256" key="1">
    <source>
        <dbReference type="ARBA" id="ARBA00004876"/>
    </source>
</evidence>
<dbReference type="PANTHER" id="PTHR42811">
    <property type="entry name" value="SERINE ACETYLTRANSFERASE"/>
    <property type="match status" value="1"/>
</dbReference>
<dbReference type="InterPro" id="IPR005881">
    <property type="entry name" value="Ser_O-AcTrfase"/>
</dbReference>
<dbReference type="Gene3D" id="1.10.3130.10">
    <property type="entry name" value="serine acetyltransferase, domain 1"/>
    <property type="match status" value="1"/>
</dbReference>
<dbReference type="UniPathway" id="UPA00136">
    <property type="reaction ID" value="UER00199"/>
</dbReference>
<comment type="similarity">
    <text evidence="2">Belongs to the transferase hexapeptide repeat family.</text>
</comment>
<evidence type="ECO:0000256" key="3">
    <source>
        <dbReference type="ARBA" id="ARBA00013266"/>
    </source>
</evidence>
<evidence type="ECO:0000256" key="2">
    <source>
        <dbReference type="ARBA" id="ARBA00007274"/>
    </source>
</evidence>
<dbReference type="GO" id="GO:0009001">
    <property type="term" value="F:serine O-acetyltransferase activity"/>
    <property type="evidence" value="ECO:0007669"/>
    <property type="project" value="UniProtKB-EC"/>
</dbReference>
<evidence type="ECO:0000313" key="12">
    <source>
        <dbReference type="EMBL" id="MBB5562280.1"/>
    </source>
</evidence>
<dbReference type="InterPro" id="IPR053376">
    <property type="entry name" value="Serine_acetyltransferase"/>
</dbReference>
<evidence type="ECO:0000313" key="13">
    <source>
        <dbReference type="Proteomes" id="UP000528824"/>
    </source>
</evidence>
<dbReference type="Proteomes" id="UP000528824">
    <property type="component" value="Unassembled WGS sequence"/>
</dbReference>
<dbReference type="NCBIfam" id="NF041874">
    <property type="entry name" value="EPS_EpsC"/>
    <property type="match status" value="1"/>
</dbReference>
<dbReference type="Pfam" id="PF06426">
    <property type="entry name" value="SATase_N"/>
    <property type="match status" value="1"/>
</dbReference>
<evidence type="ECO:0000256" key="6">
    <source>
        <dbReference type="ARBA" id="ARBA00022679"/>
    </source>
</evidence>
<dbReference type="SUPFAM" id="SSF51161">
    <property type="entry name" value="Trimeric LpxA-like enzymes"/>
    <property type="match status" value="1"/>
</dbReference>
<evidence type="ECO:0000256" key="5">
    <source>
        <dbReference type="ARBA" id="ARBA00022605"/>
    </source>
</evidence>
<gene>
    <name evidence="12" type="ORF">GGI59_003964</name>
</gene>
<dbReference type="InterPro" id="IPR018357">
    <property type="entry name" value="Hexapep_transf_CS"/>
</dbReference>
<evidence type="ECO:0000256" key="9">
    <source>
        <dbReference type="ARBA" id="ARBA00049486"/>
    </source>
</evidence>
<keyword evidence="5" id="KW-0028">Amino-acid biosynthesis</keyword>
<accession>A0A7W8XG80</accession>
<sequence length="289" mass="30756">MNRAQEVAALSLTEETGMPKSTGLGLAEQQPPSPDNASVWAMIRAESAELAVREPILRRLLTTEVTDATGNNEIIARVLAARLSVTQVETGNLFDLILSTLTDDIMRKVEADLAAVRQRDPACTTFLHALLNLKGFHALQTHRVAHELWNAGRPEIATWLANLASLVFGPDIHPAARIGASIMLDHGSGIVIGETAVIEDEVSILQGVTLGGTGKETGDRHPKIRHGVMIGAGAKILGNIEIGAFSKIAAGSVVLKPVPEHCTVAGVPATLVRIHRADEIPAETMDQNI</sequence>
<feature type="region of interest" description="Disordered" evidence="10">
    <location>
        <begin position="10"/>
        <end position="35"/>
    </location>
</feature>
<dbReference type="NCBIfam" id="TIGR01172">
    <property type="entry name" value="cysE"/>
    <property type="match status" value="1"/>
</dbReference>
<reference evidence="12 13" key="1">
    <citation type="submission" date="2020-08" db="EMBL/GenBank/DDBJ databases">
        <title>Genomic Encyclopedia of Type Strains, Phase IV (KMG-V): Genome sequencing to study the core and pangenomes of soil and plant-associated prokaryotes.</title>
        <authorList>
            <person name="Whitman W."/>
        </authorList>
    </citation>
    <scope>NUCLEOTIDE SEQUENCE [LARGE SCALE GENOMIC DNA]</scope>
    <source>
        <strain evidence="12 13">SEMIA 4034</strain>
    </source>
</reference>
<evidence type="ECO:0000256" key="10">
    <source>
        <dbReference type="SAM" id="MobiDB-lite"/>
    </source>
</evidence>
<dbReference type="InterPro" id="IPR001451">
    <property type="entry name" value="Hexapep"/>
</dbReference>
<dbReference type="SMART" id="SM00971">
    <property type="entry name" value="SATase_N"/>
    <property type="match status" value="1"/>
</dbReference>
<proteinExistence type="inferred from homology"/>
<dbReference type="Pfam" id="PF00132">
    <property type="entry name" value="Hexapep"/>
    <property type="match status" value="1"/>
</dbReference>
<keyword evidence="8 12" id="KW-0012">Acyltransferase</keyword>
<dbReference type="Gene3D" id="2.160.10.10">
    <property type="entry name" value="Hexapeptide repeat proteins"/>
    <property type="match status" value="1"/>
</dbReference>
<dbReference type="EC" id="2.3.1.30" evidence="3"/>
<dbReference type="PROSITE" id="PS00101">
    <property type="entry name" value="HEXAPEP_TRANSFERASES"/>
    <property type="match status" value="1"/>
</dbReference>
<keyword evidence="13" id="KW-1185">Reference proteome</keyword>
<comment type="catalytic activity">
    <reaction evidence="9">
        <text>L-serine + acetyl-CoA = O-acetyl-L-serine + CoA</text>
        <dbReference type="Rhea" id="RHEA:24560"/>
        <dbReference type="ChEBI" id="CHEBI:33384"/>
        <dbReference type="ChEBI" id="CHEBI:57287"/>
        <dbReference type="ChEBI" id="CHEBI:57288"/>
        <dbReference type="ChEBI" id="CHEBI:58340"/>
        <dbReference type="EC" id="2.3.1.30"/>
    </reaction>
</comment>
<keyword evidence="7" id="KW-0677">Repeat</keyword>
<dbReference type="InterPro" id="IPR010493">
    <property type="entry name" value="Ser_AcTrfase_N"/>
</dbReference>
<comment type="caution">
    <text evidence="12">The sequence shown here is derived from an EMBL/GenBank/DDBJ whole genome shotgun (WGS) entry which is preliminary data.</text>
</comment>
<organism evidence="12 13">
    <name type="scientific">Rhizobium lentis</name>
    <dbReference type="NCBI Taxonomy" id="1138194"/>
    <lineage>
        <taxon>Bacteria</taxon>
        <taxon>Pseudomonadati</taxon>
        <taxon>Pseudomonadota</taxon>
        <taxon>Alphaproteobacteria</taxon>
        <taxon>Hyphomicrobiales</taxon>
        <taxon>Rhizobiaceae</taxon>
        <taxon>Rhizobium/Agrobacterium group</taxon>
        <taxon>Rhizobium</taxon>
    </lineage>
</organism>
<dbReference type="InterPro" id="IPR045304">
    <property type="entry name" value="LbH_SAT"/>
</dbReference>
<feature type="domain" description="Serine acetyltransferase N-terminal" evidence="11">
    <location>
        <begin position="39"/>
        <end position="141"/>
    </location>
</feature>
<dbReference type="InterPro" id="IPR042122">
    <property type="entry name" value="Ser_AcTrfase_N_sf"/>
</dbReference>
<name>A0A7W8XG80_9HYPH</name>